<evidence type="ECO:0000313" key="1">
    <source>
        <dbReference type="EMBL" id="CDE34541.1"/>
    </source>
</evidence>
<gene>
    <name evidence="1" type="ORF">BN741_00197</name>
</gene>
<sequence>MAFIALLTCVSFSACSSDDDGEGGGGNSKNGSAFSTVDGRTVKYKYLYVVSLVDEGDTFYELFASTEELLYYRKNPDKVKENMLYSYMSLDVYADKLNKPQHKFDIEVNYDCNLKRDISDEEDYKKYPVASTHIWYTTPWDEDESPTETLTVKKSGNTFKIETTELTFLASEKGVEDDGIDSSSRKTKGKIAFESSNLISGVLDSPEVVFVKSAKDRKFLKSLRARRK</sequence>
<dbReference type="AlphaFoldDB" id="R7H5G0"/>
<dbReference type="Proteomes" id="UP000018072">
    <property type="component" value="Unassembled WGS sequence"/>
</dbReference>
<dbReference type="EMBL" id="CBIT010000246">
    <property type="protein sequence ID" value="CDE34541.1"/>
    <property type="molecule type" value="Genomic_DNA"/>
</dbReference>
<organism evidence="1">
    <name type="scientific">Leyella stercorea CAG:629</name>
    <dbReference type="NCBI Taxonomy" id="1263103"/>
    <lineage>
        <taxon>Bacteria</taxon>
        <taxon>Pseudomonadati</taxon>
        <taxon>Bacteroidota</taxon>
        <taxon>Bacteroidia</taxon>
        <taxon>Bacteroidales</taxon>
        <taxon>Prevotellaceae</taxon>
        <taxon>Leyella</taxon>
    </lineage>
</organism>
<comment type="caution">
    <text evidence="1">The sequence shown here is derived from an EMBL/GenBank/DDBJ whole genome shotgun (WGS) entry which is preliminary data.</text>
</comment>
<name>R7H5G0_9BACT</name>
<protein>
    <submittedName>
        <fullName evidence="1">Uncharacterized protein</fullName>
    </submittedName>
</protein>
<accession>R7H5G0</accession>
<reference evidence="1" key="1">
    <citation type="submission" date="2012-11" db="EMBL/GenBank/DDBJ databases">
        <title>Dependencies among metagenomic species, viruses, plasmids and units of genetic variation.</title>
        <authorList>
            <person name="Nielsen H.B."/>
            <person name="Almeida M."/>
            <person name="Juncker A.S."/>
            <person name="Rasmussen S."/>
            <person name="Li J."/>
            <person name="Sunagawa S."/>
            <person name="Plichta D."/>
            <person name="Gautier L."/>
            <person name="Le Chatelier E."/>
            <person name="Peletier E."/>
            <person name="Bonde I."/>
            <person name="Nielsen T."/>
            <person name="Manichanh C."/>
            <person name="Arumugam M."/>
            <person name="Batto J."/>
            <person name="Santos M.B.Q.D."/>
            <person name="Blom N."/>
            <person name="Borruel N."/>
            <person name="Burgdorf K.S."/>
            <person name="Boumezbeur F."/>
            <person name="Casellas F."/>
            <person name="Dore J."/>
            <person name="Guarner F."/>
            <person name="Hansen T."/>
            <person name="Hildebrand F."/>
            <person name="Kaas R.S."/>
            <person name="Kennedy S."/>
            <person name="Kristiansen K."/>
            <person name="Kultima J.R."/>
            <person name="Leonard P."/>
            <person name="Levenez F."/>
            <person name="Lund O."/>
            <person name="Moumen B."/>
            <person name="Le Paslier D."/>
            <person name="Pons N."/>
            <person name="Pedersen O."/>
            <person name="Prifti E."/>
            <person name="Qin J."/>
            <person name="Raes J."/>
            <person name="Tap J."/>
            <person name="Tims S."/>
            <person name="Ussery D.W."/>
            <person name="Yamada T."/>
            <person name="MetaHit consortium"/>
            <person name="Renault P."/>
            <person name="Sicheritz-Ponten T."/>
            <person name="Bork P."/>
            <person name="Wang J."/>
            <person name="Brunak S."/>
            <person name="Ehrlich S.D."/>
        </authorList>
    </citation>
    <scope>NUCLEOTIDE SEQUENCE [LARGE SCALE GENOMIC DNA]</scope>
</reference>
<proteinExistence type="predicted"/>